<evidence type="ECO:0000313" key="10">
    <source>
        <dbReference type="Proteomes" id="UP000694865"/>
    </source>
</evidence>
<dbReference type="InterPro" id="IPR047153">
    <property type="entry name" value="TRIM45/56/19-like"/>
</dbReference>
<feature type="coiled-coil region" evidence="7">
    <location>
        <begin position="198"/>
        <end position="243"/>
    </location>
</feature>
<keyword evidence="10" id="KW-1185">Reference proteome</keyword>
<dbReference type="InterPro" id="IPR014756">
    <property type="entry name" value="Ig_E-set"/>
</dbReference>
<dbReference type="SUPFAM" id="SSF57845">
    <property type="entry name" value="B-box zinc-binding domain"/>
    <property type="match status" value="1"/>
</dbReference>
<dbReference type="Gene3D" id="3.30.160.60">
    <property type="entry name" value="Classic Zinc Finger"/>
    <property type="match status" value="1"/>
</dbReference>
<evidence type="ECO:0000259" key="9">
    <source>
        <dbReference type="PROSITE" id="PS50119"/>
    </source>
</evidence>
<dbReference type="Pfam" id="PF00643">
    <property type="entry name" value="zf-B_box"/>
    <property type="match status" value="1"/>
</dbReference>
<keyword evidence="2" id="KW-0677">Repeat</keyword>
<feature type="domain" description="B box-type" evidence="9">
    <location>
        <begin position="98"/>
        <end position="144"/>
    </location>
</feature>
<feature type="domain" description="B box-type" evidence="9">
    <location>
        <begin position="144"/>
        <end position="187"/>
    </location>
</feature>
<dbReference type="InterPro" id="IPR001841">
    <property type="entry name" value="Znf_RING"/>
</dbReference>
<dbReference type="Pfam" id="PF00630">
    <property type="entry name" value="Filamin"/>
    <property type="match status" value="1"/>
</dbReference>
<dbReference type="InterPro" id="IPR000315">
    <property type="entry name" value="Znf_B-box"/>
</dbReference>
<dbReference type="InterPro" id="IPR017868">
    <property type="entry name" value="Filamin/ABP280_repeat-like"/>
</dbReference>
<dbReference type="SUPFAM" id="SSF57850">
    <property type="entry name" value="RING/U-box"/>
    <property type="match status" value="1"/>
</dbReference>
<dbReference type="Gene3D" id="2.60.40.10">
    <property type="entry name" value="Immunoglobulins"/>
    <property type="match status" value="1"/>
</dbReference>
<dbReference type="PANTHER" id="PTHR25462">
    <property type="entry name" value="BONUS, ISOFORM C-RELATED"/>
    <property type="match status" value="1"/>
</dbReference>
<dbReference type="PROSITE" id="PS50119">
    <property type="entry name" value="ZF_BBOX"/>
    <property type="match status" value="2"/>
</dbReference>
<feature type="repeat" description="Filamin" evidence="6">
    <location>
        <begin position="400"/>
        <end position="449"/>
    </location>
</feature>
<keyword evidence="4" id="KW-0862">Zinc</keyword>
<dbReference type="PANTHER" id="PTHR25462:SF296">
    <property type="entry name" value="MEIOTIC P26, ISOFORM F"/>
    <property type="match status" value="1"/>
</dbReference>
<dbReference type="Gene3D" id="3.30.40.10">
    <property type="entry name" value="Zinc/RING finger domain, C3HC4 (zinc finger)"/>
    <property type="match status" value="1"/>
</dbReference>
<dbReference type="Proteomes" id="UP000694865">
    <property type="component" value="Unplaced"/>
</dbReference>
<keyword evidence="3 5" id="KW-0863">Zinc-finger</keyword>
<evidence type="ECO:0000256" key="5">
    <source>
        <dbReference type="PROSITE-ProRule" id="PRU00024"/>
    </source>
</evidence>
<dbReference type="InterPro" id="IPR017907">
    <property type="entry name" value="Znf_RING_CS"/>
</dbReference>
<dbReference type="InterPro" id="IPR027370">
    <property type="entry name" value="Znf-RING_euk"/>
</dbReference>
<reference evidence="11" key="1">
    <citation type="submission" date="2025-08" db="UniProtKB">
        <authorList>
            <consortium name="RefSeq"/>
        </authorList>
    </citation>
    <scope>IDENTIFICATION</scope>
    <source>
        <tissue evidence="11">Testes</tissue>
    </source>
</reference>
<evidence type="ECO:0000256" key="4">
    <source>
        <dbReference type="ARBA" id="ARBA00022833"/>
    </source>
</evidence>
<dbReference type="GeneID" id="102804970"/>
<dbReference type="InterPro" id="IPR013783">
    <property type="entry name" value="Ig-like_fold"/>
</dbReference>
<evidence type="ECO:0000256" key="1">
    <source>
        <dbReference type="ARBA" id="ARBA00022723"/>
    </source>
</evidence>
<dbReference type="InterPro" id="IPR013083">
    <property type="entry name" value="Znf_RING/FYVE/PHD"/>
</dbReference>
<evidence type="ECO:0000256" key="3">
    <source>
        <dbReference type="ARBA" id="ARBA00022771"/>
    </source>
</evidence>
<dbReference type="SUPFAM" id="SSF81296">
    <property type="entry name" value="E set domains"/>
    <property type="match status" value="1"/>
</dbReference>
<evidence type="ECO:0000313" key="11">
    <source>
        <dbReference type="RefSeq" id="XP_006818299.1"/>
    </source>
</evidence>
<dbReference type="RefSeq" id="XP_006818299.1">
    <property type="nucleotide sequence ID" value="XM_006818236.1"/>
</dbReference>
<feature type="domain" description="RING-type" evidence="8">
    <location>
        <begin position="21"/>
        <end position="61"/>
    </location>
</feature>
<dbReference type="PROSITE" id="PS00518">
    <property type="entry name" value="ZF_RING_1"/>
    <property type="match status" value="1"/>
</dbReference>
<protein>
    <submittedName>
        <fullName evidence="11">E3 ubiquitin-protein ligase TRIM56-like</fullName>
    </submittedName>
</protein>
<dbReference type="Pfam" id="PF13445">
    <property type="entry name" value="zf-RING_UBOX"/>
    <property type="match status" value="1"/>
</dbReference>
<organism evidence="10 11">
    <name type="scientific">Saccoglossus kowalevskii</name>
    <name type="common">Acorn worm</name>
    <dbReference type="NCBI Taxonomy" id="10224"/>
    <lineage>
        <taxon>Eukaryota</taxon>
        <taxon>Metazoa</taxon>
        <taxon>Hemichordata</taxon>
        <taxon>Enteropneusta</taxon>
        <taxon>Harrimaniidae</taxon>
        <taxon>Saccoglossus</taxon>
    </lineage>
</organism>
<keyword evidence="7" id="KW-0175">Coiled coil</keyword>
<gene>
    <name evidence="11" type="primary">LOC102804970</name>
</gene>
<name>A0ABM0ME58_SACKO</name>
<dbReference type="SMART" id="SM00184">
    <property type="entry name" value="RING"/>
    <property type="match status" value="1"/>
</dbReference>
<accession>A0ABM0ME58</accession>
<dbReference type="PROSITE" id="PS50194">
    <property type="entry name" value="FILAMIN_REPEAT"/>
    <property type="match status" value="1"/>
</dbReference>
<dbReference type="PROSITE" id="PS50089">
    <property type="entry name" value="ZF_RING_2"/>
    <property type="match status" value="1"/>
</dbReference>
<keyword evidence="1" id="KW-0479">Metal-binding</keyword>
<sequence>MASEEKVAQALDEIREDFLTCCVCYKHYQQPKVLPCLHTFCEQCLLPLVKNTDLNLKCPTCYAPCDLGEEGVAGLKTNFFISSLLQEIQERSRSLAMTPLAQCGGCESNSVSATCIDCEQYLCNRCVRVHKNITLTRSHRVVFLNVRFCTIHIGNELKFFCETCDVLTCEDCTIVTHRMPEHVHIPIKEAADKYCKYLRKMAKMVEKTENEVSKSLAEAIVIRDKLNENFQKEKAAVRTASEEVRLAINMKENTVIDALEQESAERMKYLNIQATDLDGKHTAIVQTCNDIRKSLETECGAEILYSKMSYIKKIGKLLTEDIDIDVEENLFQVTPQIDKMTSLFENKQSVCLSQCAIEGTELLQYPLLKGQSIVLPIFTRDCTGKHLVSEHEVKAIHIKPDGTRKHMQVTDRGDGVYSVTFHGDMEGRNQIIVMIGATEVPGPPVTLQVINSLVKTIGQKGDGE</sequence>
<evidence type="ECO:0000256" key="6">
    <source>
        <dbReference type="PROSITE-ProRule" id="PRU00087"/>
    </source>
</evidence>
<proteinExistence type="predicted"/>
<evidence type="ECO:0000256" key="2">
    <source>
        <dbReference type="ARBA" id="ARBA00022737"/>
    </source>
</evidence>
<evidence type="ECO:0000256" key="7">
    <source>
        <dbReference type="SAM" id="Coils"/>
    </source>
</evidence>
<dbReference type="SMART" id="SM00336">
    <property type="entry name" value="BBOX"/>
    <property type="match status" value="2"/>
</dbReference>
<evidence type="ECO:0000259" key="8">
    <source>
        <dbReference type="PROSITE" id="PS50089"/>
    </source>
</evidence>